<evidence type="ECO:0000259" key="4">
    <source>
        <dbReference type="PROSITE" id="PS50835"/>
    </source>
</evidence>
<name>A0ABS2ZA54_POLSE</name>
<dbReference type="EMBL" id="JAAWVN010027864">
    <property type="protein sequence ID" value="MBN3294727.1"/>
    <property type="molecule type" value="Genomic_DNA"/>
</dbReference>
<dbReference type="Proteomes" id="UP001166052">
    <property type="component" value="Unassembled WGS sequence"/>
</dbReference>
<feature type="non-terminal residue" evidence="5">
    <location>
        <position position="1"/>
    </location>
</feature>
<gene>
    <name evidence="5" type="primary">Sirpa_12</name>
    <name evidence="5" type="ORF">GTO92_0000211</name>
</gene>
<dbReference type="InterPro" id="IPR051755">
    <property type="entry name" value="Ig-like_CS_Receptor"/>
</dbReference>
<dbReference type="SMART" id="SM00406">
    <property type="entry name" value="IGv"/>
    <property type="match status" value="1"/>
</dbReference>
<evidence type="ECO:0000313" key="5">
    <source>
        <dbReference type="EMBL" id="MBN3294727.1"/>
    </source>
</evidence>
<dbReference type="InterPro" id="IPR013783">
    <property type="entry name" value="Ig-like_fold"/>
</dbReference>
<dbReference type="InterPro" id="IPR036179">
    <property type="entry name" value="Ig-like_dom_sf"/>
</dbReference>
<feature type="domain" description="Ig-like" evidence="4">
    <location>
        <begin position="2"/>
        <end position="111"/>
    </location>
</feature>
<dbReference type="InterPro" id="IPR007110">
    <property type="entry name" value="Ig-like_dom"/>
</dbReference>
<dbReference type="SMART" id="SM00409">
    <property type="entry name" value="IG"/>
    <property type="match status" value="1"/>
</dbReference>
<dbReference type="InterPro" id="IPR003599">
    <property type="entry name" value="Ig_sub"/>
</dbReference>
<keyword evidence="3" id="KW-0732">Signal</keyword>
<sequence length="218" mass="24236">MPNLSIVLTCLICLPIGRVCQGVNVSQPQGSVEAREGNTVILICVMSSDTPLGPVRWYKGNGSERTHFYSPAPKAGDKNDPRVTWTVENLTVNYSITIRDLRISDTGEYYCEKYTKADENKVYATGPGVNLTVTGGQQSVTFFVFMCYLKFLIFKNCLLTEKIKLKQMKLPCAIVVHLHTGKSVSLCDNQCLLLFGCEERKMEKEKVSRHEAGVAGTK</sequence>
<evidence type="ECO:0000313" key="6">
    <source>
        <dbReference type="Proteomes" id="UP001166052"/>
    </source>
</evidence>
<comment type="caution">
    <text evidence="5">The sequence shown here is derived from an EMBL/GenBank/DDBJ whole genome shotgun (WGS) entry which is preliminary data.</text>
</comment>
<dbReference type="PANTHER" id="PTHR19971">
    <property type="entry name" value="SIGNAL-REGULATORY PROTEIN BETA"/>
    <property type="match status" value="1"/>
</dbReference>
<keyword evidence="6" id="KW-1185">Reference proteome</keyword>
<evidence type="ECO:0000256" key="3">
    <source>
        <dbReference type="SAM" id="SignalP"/>
    </source>
</evidence>
<feature type="non-terminal residue" evidence="5">
    <location>
        <position position="218"/>
    </location>
</feature>
<feature type="chain" id="PRO_5045284113" evidence="3">
    <location>
        <begin position="23"/>
        <end position="218"/>
    </location>
</feature>
<accession>A0ABS2ZA54</accession>
<reference evidence="5" key="1">
    <citation type="journal article" date="2021" name="Cell">
        <title>Tracing the genetic footprints of vertebrate landing in non-teleost ray-finned fishes.</title>
        <authorList>
            <person name="Bi X."/>
            <person name="Wang K."/>
            <person name="Yang L."/>
            <person name="Pan H."/>
            <person name="Jiang H."/>
            <person name="Wei Q."/>
            <person name="Fang M."/>
            <person name="Yu H."/>
            <person name="Zhu C."/>
            <person name="Cai Y."/>
            <person name="He Y."/>
            <person name="Gan X."/>
            <person name="Zeng H."/>
            <person name="Yu D."/>
            <person name="Zhu Y."/>
            <person name="Jiang H."/>
            <person name="Qiu Q."/>
            <person name="Yang H."/>
            <person name="Zhang Y.E."/>
            <person name="Wang W."/>
            <person name="Zhu M."/>
            <person name="He S."/>
            <person name="Zhang G."/>
        </authorList>
    </citation>
    <scope>NUCLEOTIDE SEQUENCE</scope>
    <source>
        <strain evidence="5">Bchr_001</strain>
    </source>
</reference>
<evidence type="ECO:0000256" key="1">
    <source>
        <dbReference type="ARBA" id="ARBA00023157"/>
    </source>
</evidence>
<dbReference type="Gene3D" id="2.60.40.10">
    <property type="entry name" value="Immunoglobulins"/>
    <property type="match status" value="1"/>
</dbReference>
<dbReference type="Pfam" id="PF07686">
    <property type="entry name" value="V-set"/>
    <property type="match status" value="1"/>
</dbReference>
<dbReference type="PROSITE" id="PS50835">
    <property type="entry name" value="IG_LIKE"/>
    <property type="match status" value="1"/>
</dbReference>
<evidence type="ECO:0000256" key="2">
    <source>
        <dbReference type="ARBA" id="ARBA00023180"/>
    </source>
</evidence>
<protein>
    <submittedName>
        <fullName evidence="5">SHPS1 phosphatase</fullName>
    </submittedName>
</protein>
<feature type="signal peptide" evidence="3">
    <location>
        <begin position="1"/>
        <end position="22"/>
    </location>
</feature>
<dbReference type="SUPFAM" id="SSF48726">
    <property type="entry name" value="Immunoglobulin"/>
    <property type="match status" value="1"/>
</dbReference>
<dbReference type="InterPro" id="IPR013106">
    <property type="entry name" value="Ig_V-set"/>
</dbReference>
<organism evidence="5 6">
    <name type="scientific">Polypterus senegalus</name>
    <name type="common">Senegal bichir</name>
    <dbReference type="NCBI Taxonomy" id="55291"/>
    <lineage>
        <taxon>Eukaryota</taxon>
        <taxon>Metazoa</taxon>
        <taxon>Chordata</taxon>
        <taxon>Craniata</taxon>
        <taxon>Vertebrata</taxon>
        <taxon>Euteleostomi</taxon>
        <taxon>Actinopterygii</taxon>
        <taxon>Polypteriformes</taxon>
        <taxon>Polypteridae</taxon>
        <taxon>Polypterus</taxon>
    </lineage>
</organism>
<proteinExistence type="predicted"/>
<keyword evidence="2" id="KW-0325">Glycoprotein</keyword>
<keyword evidence="1" id="KW-1015">Disulfide bond</keyword>